<dbReference type="PANTHER" id="PTHR43818">
    <property type="entry name" value="BCDNA.GH03377"/>
    <property type="match status" value="1"/>
</dbReference>
<evidence type="ECO:0000313" key="4">
    <source>
        <dbReference type="Proteomes" id="UP000317429"/>
    </source>
</evidence>
<evidence type="ECO:0000259" key="1">
    <source>
        <dbReference type="Pfam" id="PF01408"/>
    </source>
</evidence>
<dbReference type="InterPro" id="IPR050463">
    <property type="entry name" value="Gfo/Idh/MocA_oxidrdct_glycsds"/>
</dbReference>
<feature type="domain" description="Gfo/Idh/MocA-like oxidoreductase bacterial type C-terminal" evidence="2">
    <location>
        <begin position="214"/>
        <end position="275"/>
    </location>
</feature>
<evidence type="ECO:0000313" key="3">
    <source>
        <dbReference type="EMBL" id="QDU89520.1"/>
    </source>
</evidence>
<evidence type="ECO:0000259" key="2">
    <source>
        <dbReference type="Pfam" id="PF19051"/>
    </source>
</evidence>
<name>A0A518DDH3_9BACT</name>
<dbReference type="EMBL" id="CP036291">
    <property type="protein sequence ID" value="QDU89520.1"/>
    <property type="molecule type" value="Genomic_DNA"/>
</dbReference>
<dbReference type="GO" id="GO:0050112">
    <property type="term" value="F:inositol 2-dehydrogenase (NAD+) activity"/>
    <property type="evidence" value="ECO:0007669"/>
    <property type="project" value="UniProtKB-EC"/>
</dbReference>
<dbReference type="Pfam" id="PF19051">
    <property type="entry name" value="GFO_IDH_MocA_C2"/>
    <property type="match status" value="1"/>
</dbReference>
<dbReference type="InterPro" id="IPR043906">
    <property type="entry name" value="Gfo/Idh/MocA_OxRdtase_bact_C"/>
</dbReference>
<gene>
    <name evidence="3" type="primary">iolG_7</name>
    <name evidence="3" type="ORF">Pla175_29120</name>
</gene>
<dbReference type="OrthoDB" id="255433at2"/>
<keyword evidence="3" id="KW-0560">Oxidoreductase</keyword>
<dbReference type="Pfam" id="PF01408">
    <property type="entry name" value="GFO_IDH_MocA"/>
    <property type="match status" value="1"/>
</dbReference>
<organism evidence="3 4">
    <name type="scientific">Pirellulimonas nuda</name>
    <dbReference type="NCBI Taxonomy" id="2528009"/>
    <lineage>
        <taxon>Bacteria</taxon>
        <taxon>Pseudomonadati</taxon>
        <taxon>Planctomycetota</taxon>
        <taxon>Planctomycetia</taxon>
        <taxon>Pirellulales</taxon>
        <taxon>Lacipirellulaceae</taxon>
        <taxon>Pirellulimonas</taxon>
    </lineage>
</organism>
<dbReference type="EC" id="1.1.1.18" evidence="3"/>
<dbReference type="SUPFAM" id="SSF55347">
    <property type="entry name" value="Glyceraldehyde-3-phosphate dehydrogenase-like, C-terminal domain"/>
    <property type="match status" value="1"/>
</dbReference>
<dbReference type="InterPro" id="IPR006311">
    <property type="entry name" value="TAT_signal"/>
</dbReference>
<dbReference type="Gene3D" id="3.40.50.720">
    <property type="entry name" value="NAD(P)-binding Rossmann-like Domain"/>
    <property type="match status" value="1"/>
</dbReference>
<dbReference type="SUPFAM" id="SSF51735">
    <property type="entry name" value="NAD(P)-binding Rossmann-fold domains"/>
    <property type="match status" value="1"/>
</dbReference>
<sequence length="471" mass="52266">MNQSTLVRSRRQFLQSTAILGASTALASYSKPLRAAAPSRRLPSSERVNLAAVGIGNRGASDLQSLVKTGLCNVVALCDVDLDGAHTQGQQKAHPDVKRFTDFRRMFDQMAGEIDAVLIATADHSHFAIASLAMSLGKHVYVEKPLAHTFGQCQRLIDLAERTKVVTQMGNQGHSEGNYFQFKAWTEAGVIKDVTRITAHMTLRRRWHGWGEAIAGFPTEPLPRGLHWDTWIATAPAHPFSRKLHPAEWRSWFDYGSGAFGDWGPHILDTSHRFLELGLPDKITAVKREGANQFVYPQASTIRFDFPRRGDRPACKVTWYDGTNNKPEIESEYIETVTDKKTGKTATRRADVARPGKVIYGKDLTFKGGSHGATLSLLGKAGEPASDLRLPEFTRDHSNHYENFLLACKGEEESRSPFSVSGPLTQVFNLGVIAQRLGGELVFDRELRRITNNEVAQALLDPPPRKGWESL</sequence>
<dbReference type="Proteomes" id="UP000317429">
    <property type="component" value="Chromosome"/>
</dbReference>
<accession>A0A518DDH3</accession>
<dbReference type="GO" id="GO:0000166">
    <property type="term" value="F:nucleotide binding"/>
    <property type="evidence" value="ECO:0007669"/>
    <property type="project" value="InterPro"/>
</dbReference>
<dbReference type="RefSeq" id="WP_145286232.1">
    <property type="nucleotide sequence ID" value="NZ_CP036291.1"/>
</dbReference>
<dbReference type="InterPro" id="IPR036291">
    <property type="entry name" value="NAD(P)-bd_dom_sf"/>
</dbReference>
<keyword evidence="4" id="KW-1185">Reference proteome</keyword>
<dbReference type="KEGG" id="pnd:Pla175_29120"/>
<dbReference type="AlphaFoldDB" id="A0A518DDH3"/>
<proteinExistence type="predicted"/>
<protein>
    <submittedName>
        <fullName evidence="3">Inositol 2-dehydrogenase</fullName>
        <ecNumber evidence="3">1.1.1.18</ecNumber>
    </submittedName>
</protein>
<dbReference type="PROSITE" id="PS51318">
    <property type="entry name" value="TAT"/>
    <property type="match status" value="1"/>
</dbReference>
<feature type="domain" description="Gfo/Idh/MocA-like oxidoreductase N-terminal" evidence="1">
    <location>
        <begin position="49"/>
        <end position="170"/>
    </location>
</feature>
<reference evidence="3 4" key="1">
    <citation type="submission" date="2019-02" db="EMBL/GenBank/DDBJ databases">
        <title>Deep-cultivation of Planctomycetes and their phenomic and genomic characterization uncovers novel biology.</title>
        <authorList>
            <person name="Wiegand S."/>
            <person name="Jogler M."/>
            <person name="Boedeker C."/>
            <person name="Pinto D."/>
            <person name="Vollmers J."/>
            <person name="Rivas-Marin E."/>
            <person name="Kohn T."/>
            <person name="Peeters S.H."/>
            <person name="Heuer A."/>
            <person name="Rast P."/>
            <person name="Oberbeckmann S."/>
            <person name="Bunk B."/>
            <person name="Jeske O."/>
            <person name="Meyerdierks A."/>
            <person name="Storesund J.E."/>
            <person name="Kallscheuer N."/>
            <person name="Luecker S."/>
            <person name="Lage O.M."/>
            <person name="Pohl T."/>
            <person name="Merkel B.J."/>
            <person name="Hornburger P."/>
            <person name="Mueller R.-W."/>
            <person name="Bruemmer F."/>
            <person name="Labrenz M."/>
            <person name="Spormann A.M."/>
            <person name="Op den Camp H."/>
            <person name="Overmann J."/>
            <person name="Amann R."/>
            <person name="Jetten M.S.M."/>
            <person name="Mascher T."/>
            <person name="Medema M.H."/>
            <person name="Devos D.P."/>
            <person name="Kaster A.-K."/>
            <person name="Ovreas L."/>
            <person name="Rohde M."/>
            <person name="Galperin M.Y."/>
            <person name="Jogler C."/>
        </authorList>
    </citation>
    <scope>NUCLEOTIDE SEQUENCE [LARGE SCALE GENOMIC DNA]</scope>
    <source>
        <strain evidence="3 4">Pla175</strain>
    </source>
</reference>
<dbReference type="InterPro" id="IPR000683">
    <property type="entry name" value="Gfo/Idh/MocA-like_OxRdtase_N"/>
</dbReference>
<dbReference type="PANTHER" id="PTHR43818:SF3">
    <property type="entry name" value="OXIDOREDUCTASE-RELATED"/>
    <property type="match status" value="1"/>
</dbReference>